<evidence type="ECO:0000313" key="2">
    <source>
        <dbReference type="EMBL" id="AFY84754.1"/>
    </source>
</evidence>
<dbReference type="Proteomes" id="UP000010367">
    <property type="component" value="Chromosome"/>
</dbReference>
<name>K9TRX2_9CYAN</name>
<protein>
    <submittedName>
        <fullName evidence="2">Uncharacterized protein</fullName>
    </submittedName>
</protein>
<dbReference type="HOGENOM" id="CLU_2937131_0_0_3"/>
<accession>K9TRX2</accession>
<reference evidence="2 3" key="1">
    <citation type="submission" date="2012-06" db="EMBL/GenBank/DDBJ databases">
        <title>Finished chromosome of genome of Oscillatoria acuminata PCC 6304.</title>
        <authorList>
            <consortium name="US DOE Joint Genome Institute"/>
            <person name="Gugger M."/>
            <person name="Coursin T."/>
            <person name="Rippka R."/>
            <person name="Tandeau De Marsac N."/>
            <person name="Huntemann M."/>
            <person name="Wei C.-L."/>
            <person name="Han J."/>
            <person name="Detter J.C."/>
            <person name="Han C."/>
            <person name="Tapia R."/>
            <person name="Davenport K."/>
            <person name="Daligault H."/>
            <person name="Erkkila T."/>
            <person name="Gu W."/>
            <person name="Munk A.C.C."/>
            <person name="Teshima H."/>
            <person name="Xu Y."/>
            <person name="Chain P."/>
            <person name="Chen A."/>
            <person name="Krypides N."/>
            <person name="Mavromatis K."/>
            <person name="Markowitz V."/>
            <person name="Szeto E."/>
            <person name="Ivanova N."/>
            <person name="Mikhailova N."/>
            <person name="Ovchinnikova G."/>
            <person name="Pagani I."/>
            <person name="Pati A."/>
            <person name="Goodwin L."/>
            <person name="Peters L."/>
            <person name="Pitluck S."/>
            <person name="Woyke T."/>
            <person name="Kerfeld C."/>
        </authorList>
    </citation>
    <scope>NUCLEOTIDE SEQUENCE [LARGE SCALE GENOMIC DNA]</scope>
    <source>
        <strain evidence="2 3">PCC 6304</strain>
    </source>
</reference>
<evidence type="ECO:0000256" key="1">
    <source>
        <dbReference type="SAM" id="MobiDB-lite"/>
    </source>
</evidence>
<organism evidence="2 3">
    <name type="scientific">Oscillatoria acuminata PCC 6304</name>
    <dbReference type="NCBI Taxonomy" id="56110"/>
    <lineage>
        <taxon>Bacteria</taxon>
        <taxon>Bacillati</taxon>
        <taxon>Cyanobacteriota</taxon>
        <taxon>Cyanophyceae</taxon>
        <taxon>Oscillatoriophycideae</taxon>
        <taxon>Oscillatoriales</taxon>
        <taxon>Oscillatoriaceae</taxon>
        <taxon>Oscillatoria</taxon>
    </lineage>
</organism>
<feature type="region of interest" description="Disordered" evidence="1">
    <location>
        <begin position="1"/>
        <end position="28"/>
    </location>
</feature>
<dbReference type="InParanoid" id="K9TRX2"/>
<proteinExistence type="predicted"/>
<gene>
    <name evidence="2" type="ORF">Oscil6304_5264</name>
</gene>
<sequence length="60" mass="6611">MDNTPIMNAQPQSFQTPPTPPPQTELEKVSQDFGRALVVYLAWKSAGLLDPSPTCSRPQQ</sequence>
<keyword evidence="3" id="KW-1185">Reference proteome</keyword>
<evidence type="ECO:0000313" key="3">
    <source>
        <dbReference type="Proteomes" id="UP000010367"/>
    </source>
</evidence>
<dbReference type="AlphaFoldDB" id="K9TRX2"/>
<dbReference type="KEGG" id="oac:Oscil6304_5264"/>
<dbReference type="EMBL" id="CP003607">
    <property type="protein sequence ID" value="AFY84754.1"/>
    <property type="molecule type" value="Genomic_DNA"/>
</dbReference>